<evidence type="ECO:0000259" key="2">
    <source>
        <dbReference type="Pfam" id="PF20237"/>
    </source>
</evidence>
<dbReference type="PANTHER" id="PTHR34502">
    <property type="entry name" value="DUF6594 DOMAIN-CONTAINING PROTEIN-RELATED"/>
    <property type="match status" value="1"/>
</dbReference>
<feature type="domain" description="DUF6594" evidence="2">
    <location>
        <begin position="1"/>
        <end position="106"/>
    </location>
</feature>
<feature type="transmembrane region" description="Helical" evidence="1">
    <location>
        <begin position="153"/>
        <end position="175"/>
    </location>
</feature>
<evidence type="ECO:0000256" key="1">
    <source>
        <dbReference type="SAM" id="Phobius"/>
    </source>
</evidence>
<gene>
    <name evidence="3" type="ORF">BO97DRAFT_428862</name>
</gene>
<dbReference type="STRING" id="1450537.A0A395HJZ5"/>
<keyword evidence="1" id="KW-0812">Transmembrane</keyword>
<dbReference type="Proteomes" id="UP000248961">
    <property type="component" value="Unassembled WGS sequence"/>
</dbReference>
<dbReference type="EMBL" id="KZ824322">
    <property type="protein sequence ID" value="RAL07936.1"/>
    <property type="molecule type" value="Genomic_DNA"/>
</dbReference>
<keyword evidence="1" id="KW-1133">Transmembrane helix</keyword>
<proteinExistence type="predicted"/>
<name>A0A395HJZ5_ASPHC</name>
<dbReference type="RefSeq" id="XP_025547090.1">
    <property type="nucleotide sequence ID" value="XM_025697328.1"/>
</dbReference>
<dbReference type="Pfam" id="PF20237">
    <property type="entry name" value="DUF6594"/>
    <property type="match status" value="1"/>
</dbReference>
<dbReference type="PANTHER" id="PTHR34502:SF5">
    <property type="entry name" value="DUF6594 DOMAIN-CONTAINING PROTEIN"/>
    <property type="match status" value="1"/>
</dbReference>
<dbReference type="GeneID" id="37201617"/>
<reference evidence="3 4" key="1">
    <citation type="submission" date="2018-02" db="EMBL/GenBank/DDBJ databases">
        <title>The genomes of Aspergillus section Nigri reveals drivers in fungal speciation.</title>
        <authorList>
            <consortium name="DOE Joint Genome Institute"/>
            <person name="Vesth T.C."/>
            <person name="Nybo J."/>
            <person name="Theobald S."/>
            <person name="Brandl J."/>
            <person name="Frisvad J.C."/>
            <person name="Nielsen K.F."/>
            <person name="Lyhne E.K."/>
            <person name="Kogle M.E."/>
            <person name="Kuo A."/>
            <person name="Riley R."/>
            <person name="Clum A."/>
            <person name="Nolan M."/>
            <person name="Lipzen A."/>
            <person name="Salamov A."/>
            <person name="Henrissat B."/>
            <person name="Wiebenga A."/>
            <person name="De vries R.P."/>
            <person name="Grigoriev I.V."/>
            <person name="Mortensen U.H."/>
            <person name="Andersen M.R."/>
            <person name="Baker S.E."/>
        </authorList>
    </citation>
    <scope>NUCLEOTIDE SEQUENCE [LARGE SCALE GENOMIC DNA]</scope>
    <source>
        <strain evidence="3 4">CBS 101889</strain>
    </source>
</reference>
<evidence type="ECO:0000313" key="4">
    <source>
        <dbReference type="Proteomes" id="UP000248961"/>
    </source>
</evidence>
<evidence type="ECO:0000313" key="3">
    <source>
        <dbReference type="EMBL" id="RAL07936.1"/>
    </source>
</evidence>
<accession>A0A395HJZ5</accession>
<dbReference type="OrthoDB" id="3533814at2759"/>
<keyword evidence="4" id="KW-1185">Reference proteome</keyword>
<dbReference type="VEuPathDB" id="FungiDB:BO97DRAFT_428862"/>
<keyword evidence="1" id="KW-0472">Membrane</keyword>
<organism evidence="3 4">
    <name type="scientific">Aspergillus homomorphus (strain CBS 101889)</name>
    <dbReference type="NCBI Taxonomy" id="1450537"/>
    <lineage>
        <taxon>Eukaryota</taxon>
        <taxon>Fungi</taxon>
        <taxon>Dikarya</taxon>
        <taxon>Ascomycota</taxon>
        <taxon>Pezizomycotina</taxon>
        <taxon>Eurotiomycetes</taxon>
        <taxon>Eurotiomycetidae</taxon>
        <taxon>Eurotiales</taxon>
        <taxon>Aspergillaceae</taxon>
        <taxon>Aspergillus</taxon>
        <taxon>Aspergillus subgen. Circumdati</taxon>
    </lineage>
</organism>
<protein>
    <recommendedName>
        <fullName evidence="2">DUF6594 domain-containing protein</fullName>
    </recommendedName>
</protein>
<dbReference type="InterPro" id="IPR046529">
    <property type="entry name" value="DUF6594"/>
</dbReference>
<dbReference type="AlphaFoldDB" id="A0A395HJZ5"/>
<sequence length="188" mass="21332">MARDPGCMVFRRFVEFNSKNLLWMQAEITALEGELKELKSADRNPEGEQRFIHSVTAMLNTPGCKHWNKILEARALLKGYNEALLQHRKMLRLMSPHPSDRESLKEKREEANAVHWRYANRDKIETVVHTLFLGLTAGITSGMMIGLGLLKEFWPRMGTAIAFGVLFVALMGVMVHARWGETIAVAIA</sequence>
<feature type="transmembrane region" description="Helical" evidence="1">
    <location>
        <begin position="127"/>
        <end position="147"/>
    </location>
</feature>